<dbReference type="STRING" id="381764.Fnod_0654"/>
<gene>
    <name evidence="1" type="ordered locus">Fnod_0654</name>
</gene>
<dbReference type="Proteomes" id="UP000002415">
    <property type="component" value="Chromosome"/>
</dbReference>
<reference evidence="1 2" key="1">
    <citation type="submission" date="2007-07" db="EMBL/GenBank/DDBJ databases">
        <title>Complete sequence of Fervidobacterium nodosum Rt17-B1.</title>
        <authorList>
            <consortium name="US DOE Joint Genome Institute"/>
            <person name="Copeland A."/>
            <person name="Lucas S."/>
            <person name="Lapidus A."/>
            <person name="Barry K."/>
            <person name="Glavina del Rio T."/>
            <person name="Dalin E."/>
            <person name="Tice H."/>
            <person name="Pitluck S."/>
            <person name="Saunders E."/>
            <person name="Brettin T."/>
            <person name="Bruce D."/>
            <person name="Detter J.C."/>
            <person name="Han C."/>
            <person name="Schmutz J."/>
            <person name="Larimer F."/>
            <person name="Land M."/>
            <person name="Hauser L."/>
            <person name="Kyrpides N."/>
            <person name="Mikhailova N."/>
            <person name="Nelson K."/>
            <person name="Gogarten J.P."/>
            <person name="Noll K."/>
            <person name="Richardson P."/>
        </authorList>
    </citation>
    <scope>NUCLEOTIDE SEQUENCE [LARGE SCALE GENOMIC DNA]</scope>
    <source>
        <strain evidence="2">ATCC 35602 / DSM 5306 / Rt17-B1</strain>
    </source>
</reference>
<dbReference type="Gene3D" id="3.40.50.10610">
    <property type="entry name" value="ABC-type transport auxiliary lipoprotein component"/>
    <property type="match status" value="1"/>
</dbReference>
<evidence type="ECO:0000313" key="1">
    <source>
        <dbReference type="EMBL" id="ABS60509.1"/>
    </source>
</evidence>
<accession>A7HKS6</accession>
<dbReference type="eggNOG" id="ENOG5033REG">
    <property type="taxonomic scope" value="Bacteria"/>
</dbReference>
<keyword evidence="2" id="KW-1185">Reference proteome</keyword>
<sequence length="390" mass="41997">MKKLLLITFILTVLLVSILNAAGGITVTEKIKLVILPAKIGNGWNMDEVDYLLSILEEQALELGRFQLFPRADLEKILKERNLTELGVSEAVEIGKLGGSKYALLLTLTELSASWSSKTNSYQAVSRYTIKLYNIENGELLASKSMESTGSSKETSQKAISDALKSTASSIWLELRNIFKLEAYVKSIQGDKILLAGIDPKLAKVGFIFQIETATGVGYAKVTGYDKETGSVVAKFMYGERPEVYDVAQEFPTLPAHAGLGLSMFSGLFGLGVTAWTDASGEIPLPLYASMGTFIGEILGYTPVYLNVGVGMKLLEVDRFGGIVSGGISLIGLFDLNTTDFVGAIYGVFVGGVGTYEFNPKFGIYGGLGYNLYLGTSGPTGISFQLGVYF</sequence>
<dbReference type="AlphaFoldDB" id="A7HKS6"/>
<dbReference type="KEGG" id="fno:Fnod_0654"/>
<evidence type="ECO:0000313" key="2">
    <source>
        <dbReference type="Proteomes" id="UP000002415"/>
    </source>
</evidence>
<protein>
    <submittedName>
        <fullName evidence="1">Uncharacterized protein</fullName>
    </submittedName>
</protein>
<reference evidence="1 2" key="2">
    <citation type="journal article" date="2009" name="Proc. Natl. Acad. Sci. U.S.A.">
        <title>On the chimeric nature, thermophilic origin, and phylogenetic placement of the Thermotogales.</title>
        <authorList>
            <person name="Zhaxybayeva O."/>
            <person name="Swithers K.S."/>
            <person name="Lapierre P."/>
            <person name="Fournier G.P."/>
            <person name="Bickhart D.M."/>
            <person name="DeBoy R.T."/>
            <person name="Nelson K.E."/>
            <person name="Nesbo C.L."/>
            <person name="Doolittle W.F."/>
            <person name="Gogarten J.P."/>
            <person name="Noll K.M."/>
        </authorList>
    </citation>
    <scope>NUCLEOTIDE SEQUENCE [LARGE SCALE GENOMIC DNA]</scope>
    <source>
        <strain evidence="2">ATCC 35602 / DSM 5306 / Rt17-B1</strain>
    </source>
</reference>
<dbReference type="OrthoDB" id="43668at2"/>
<proteinExistence type="predicted"/>
<organism evidence="1 2">
    <name type="scientific">Fervidobacterium nodosum (strain ATCC 35602 / DSM 5306 / Rt17-B1)</name>
    <dbReference type="NCBI Taxonomy" id="381764"/>
    <lineage>
        <taxon>Bacteria</taxon>
        <taxon>Thermotogati</taxon>
        <taxon>Thermotogota</taxon>
        <taxon>Thermotogae</taxon>
        <taxon>Thermotogales</taxon>
        <taxon>Fervidobacteriaceae</taxon>
        <taxon>Fervidobacterium</taxon>
    </lineage>
</organism>
<name>A7HKS6_FERNB</name>
<dbReference type="RefSeq" id="WP_011993828.1">
    <property type="nucleotide sequence ID" value="NC_009718.1"/>
</dbReference>
<dbReference type="EMBL" id="CP000771">
    <property type="protein sequence ID" value="ABS60509.1"/>
    <property type="molecule type" value="Genomic_DNA"/>
</dbReference>
<dbReference type="HOGENOM" id="CLU_707409_0_0_0"/>